<dbReference type="GO" id="GO:0004722">
    <property type="term" value="F:protein serine/threonine phosphatase activity"/>
    <property type="evidence" value="ECO:0007669"/>
    <property type="project" value="UniProtKB-EC"/>
</dbReference>
<dbReference type="InterPro" id="IPR036457">
    <property type="entry name" value="PPM-type-like_dom_sf"/>
</dbReference>
<comment type="caution">
    <text evidence="3">The sequence shown here is derived from an EMBL/GenBank/DDBJ whole genome shotgun (WGS) entry which is preliminary data.</text>
</comment>
<accession>A0A8T0QZQ6</accession>
<organism evidence="3 4">
    <name type="scientific">Panicum virgatum</name>
    <name type="common">Blackwell switchgrass</name>
    <dbReference type="NCBI Taxonomy" id="38727"/>
    <lineage>
        <taxon>Eukaryota</taxon>
        <taxon>Viridiplantae</taxon>
        <taxon>Streptophyta</taxon>
        <taxon>Embryophyta</taxon>
        <taxon>Tracheophyta</taxon>
        <taxon>Spermatophyta</taxon>
        <taxon>Magnoliopsida</taxon>
        <taxon>Liliopsida</taxon>
        <taxon>Poales</taxon>
        <taxon>Poaceae</taxon>
        <taxon>PACMAD clade</taxon>
        <taxon>Panicoideae</taxon>
        <taxon>Panicodae</taxon>
        <taxon>Paniceae</taxon>
        <taxon>Panicinae</taxon>
        <taxon>Panicum</taxon>
        <taxon>Panicum sect. Hiantes</taxon>
    </lineage>
</organism>
<sequence length="103" mass="11437">MVSEEQGWVFVGFYDGFNGPDAMDFLVSNLYIVVHHELCGLLLVQCKEEQQKDQDPDQSTSTTILDHQDQPAHHCRPADQDPRVQSTMTNSGESATESAIAQA</sequence>
<proteinExistence type="predicted"/>
<dbReference type="EMBL" id="CM029048">
    <property type="protein sequence ID" value="KAG2578714.1"/>
    <property type="molecule type" value="Genomic_DNA"/>
</dbReference>
<evidence type="ECO:0000256" key="2">
    <source>
        <dbReference type="SAM" id="MobiDB-lite"/>
    </source>
</evidence>
<evidence type="ECO:0000256" key="1">
    <source>
        <dbReference type="ARBA" id="ARBA00013081"/>
    </source>
</evidence>
<reference evidence="3" key="1">
    <citation type="submission" date="2020-05" db="EMBL/GenBank/DDBJ databases">
        <title>WGS assembly of Panicum virgatum.</title>
        <authorList>
            <person name="Lovell J.T."/>
            <person name="Jenkins J."/>
            <person name="Shu S."/>
            <person name="Juenger T.E."/>
            <person name="Schmutz J."/>
        </authorList>
    </citation>
    <scope>NUCLEOTIDE SEQUENCE</scope>
    <source>
        <strain evidence="3">AP13</strain>
    </source>
</reference>
<feature type="compositionally biased region" description="Polar residues" evidence="2">
    <location>
        <begin position="83"/>
        <end position="103"/>
    </location>
</feature>
<keyword evidence="4" id="KW-1185">Reference proteome</keyword>
<feature type="region of interest" description="Disordered" evidence="2">
    <location>
        <begin position="50"/>
        <end position="103"/>
    </location>
</feature>
<feature type="compositionally biased region" description="Basic and acidic residues" evidence="2">
    <location>
        <begin position="66"/>
        <end position="82"/>
    </location>
</feature>
<dbReference type="Proteomes" id="UP000823388">
    <property type="component" value="Chromosome 6N"/>
</dbReference>
<dbReference type="Gene3D" id="3.60.40.10">
    <property type="entry name" value="PPM-type phosphatase domain"/>
    <property type="match status" value="1"/>
</dbReference>
<name>A0A8T0QZQ6_PANVG</name>
<dbReference type="AlphaFoldDB" id="A0A8T0QZQ6"/>
<evidence type="ECO:0000313" key="4">
    <source>
        <dbReference type="Proteomes" id="UP000823388"/>
    </source>
</evidence>
<protein>
    <recommendedName>
        <fullName evidence="1">protein-serine/threonine phosphatase</fullName>
        <ecNumber evidence="1">3.1.3.16</ecNumber>
    </recommendedName>
</protein>
<evidence type="ECO:0000313" key="3">
    <source>
        <dbReference type="EMBL" id="KAG2578714.1"/>
    </source>
</evidence>
<dbReference type="EC" id="3.1.3.16" evidence="1"/>
<gene>
    <name evidence="3" type="ORF">PVAP13_6NG123103</name>
</gene>